<keyword evidence="9" id="KW-1185">Reference proteome</keyword>
<comment type="caution">
    <text evidence="8">The sequence shown here is derived from an EMBL/GenBank/DDBJ whole genome shotgun (WGS) entry which is preliminary data.</text>
</comment>
<dbReference type="AlphaFoldDB" id="A0AAD7DVN3"/>
<evidence type="ECO:0000256" key="7">
    <source>
        <dbReference type="RuleBase" id="RU365066"/>
    </source>
</evidence>
<evidence type="ECO:0000256" key="3">
    <source>
        <dbReference type="ARBA" id="ARBA00022692"/>
    </source>
</evidence>
<proteinExistence type="inferred from homology"/>
<dbReference type="Pfam" id="PF04080">
    <property type="entry name" value="Per1"/>
    <property type="match status" value="1"/>
</dbReference>
<keyword evidence="4 7" id="KW-0732">Signal</keyword>
<keyword evidence="6 7" id="KW-0472">Membrane</keyword>
<keyword evidence="7" id="KW-0256">Endoplasmic reticulum</keyword>
<dbReference type="PANTHER" id="PTHR13148:SF0">
    <property type="entry name" value="POST-GPI ATTACHMENT TO PROTEINS FACTOR 3"/>
    <property type="match status" value="1"/>
</dbReference>
<keyword evidence="3 7" id="KW-0812">Transmembrane</keyword>
<feature type="chain" id="PRO_5041769811" description="Post-GPI attachment to proteins factor 3" evidence="7">
    <location>
        <begin position="21"/>
        <end position="344"/>
    </location>
</feature>
<evidence type="ECO:0000256" key="1">
    <source>
        <dbReference type="ARBA" id="ARBA00004127"/>
    </source>
</evidence>
<comment type="subcellular location">
    <subcellularLocation>
        <location evidence="1">Endomembrane system</location>
        <topology evidence="1">Multi-pass membrane protein</topology>
    </subcellularLocation>
    <subcellularLocation>
        <location evidence="7">Endoplasmic reticulum membrane</location>
        <topology evidence="7">Multi-pass membrane protein</topology>
    </subcellularLocation>
</comment>
<dbReference type="GO" id="GO:0006506">
    <property type="term" value="P:GPI anchor biosynthetic process"/>
    <property type="evidence" value="ECO:0007669"/>
    <property type="project" value="UniProtKB-KW"/>
</dbReference>
<comment type="function">
    <text evidence="7">Involved in the lipid remodeling steps of GPI-anchor maturation.</text>
</comment>
<name>A0AAD7DVN3_MYCRO</name>
<feature type="transmembrane region" description="Helical" evidence="7">
    <location>
        <begin position="312"/>
        <end position="330"/>
    </location>
</feature>
<keyword evidence="5 7" id="KW-1133">Transmembrane helix</keyword>
<evidence type="ECO:0000313" key="9">
    <source>
        <dbReference type="Proteomes" id="UP001221757"/>
    </source>
</evidence>
<gene>
    <name evidence="8" type="ORF">B0H17DRAFT_212492</name>
</gene>
<feature type="transmembrane region" description="Helical" evidence="7">
    <location>
        <begin position="165"/>
        <end position="184"/>
    </location>
</feature>
<dbReference type="Proteomes" id="UP001221757">
    <property type="component" value="Unassembled WGS sequence"/>
</dbReference>
<feature type="transmembrane region" description="Helical" evidence="7">
    <location>
        <begin position="236"/>
        <end position="257"/>
    </location>
</feature>
<dbReference type="GO" id="GO:0005789">
    <property type="term" value="C:endoplasmic reticulum membrane"/>
    <property type="evidence" value="ECO:0007669"/>
    <property type="project" value="UniProtKB-SubCell"/>
</dbReference>
<feature type="signal peptide" evidence="7">
    <location>
        <begin position="1"/>
        <end position="20"/>
    </location>
</feature>
<organism evidence="8 9">
    <name type="scientific">Mycena rosella</name>
    <name type="common">Pink bonnet</name>
    <name type="synonym">Agaricus rosellus</name>
    <dbReference type="NCBI Taxonomy" id="1033263"/>
    <lineage>
        <taxon>Eukaryota</taxon>
        <taxon>Fungi</taxon>
        <taxon>Dikarya</taxon>
        <taxon>Basidiomycota</taxon>
        <taxon>Agaricomycotina</taxon>
        <taxon>Agaricomycetes</taxon>
        <taxon>Agaricomycetidae</taxon>
        <taxon>Agaricales</taxon>
        <taxon>Marasmiineae</taxon>
        <taxon>Mycenaceae</taxon>
        <taxon>Mycena</taxon>
    </lineage>
</organism>
<comment type="similarity">
    <text evidence="7">Belongs to the PGAP3 family.</text>
</comment>
<dbReference type="InterPro" id="IPR007217">
    <property type="entry name" value="Per1-like"/>
</dbReference>
<dbReference type="PANTHER" id="PTHR13148">
    <property type="entry name" value="PER1-RELATED"/>
    <property type="match status" value="1"/>
</dbReference>
<dbReference type="GO" id="GO:0016788">
    <property type="term" value="F:hydrolase activity, acting on ester bonds"/>
    <property type="evidence" value="ECO:0007669"/>
    <property type="project" value="TreeGrafter"/>
</dbReference>
<evidence type="ECO:0000256" key="6">
    <source>
        <dbReference type="ARBA" id="ARBA00023136"/>
    </source>
</evidence>
<feature type="transmembrane region" description="Helical" evidence="7">
    <location>
        <begin position="278"/>
        <end position="300"/>
    </location>
</feature>
<evidence type="ECO:0000256" key="5">
    <source>
        <dbReference type="ARBA" id="ARBA00022989"/>
    </source>
</evidence>
<reference evidence="8" key="1">
    <citation type="submission" date="2023-03" db="EMBL/GenBank/DDBJ databases">
        <title>Massive genome expansion in bonnet fungi (Mycena s.s.) driven by repeated elements and novel gene families across ecological guilds.</title>
        <authorList>
            <consortium name="Lawrence Berkeley National Laboratory"/>
            <person name="Harder C.B."/>
            <person name="Miyauchi S."/>
            <person name="Viragh M."/>
            <person name="Kuo A."/>
            <person name="Thoen E."/>
            <person name="Andreopoulos B."/>
            <person name="Lu D."/>
            <person name="Skrede I."/>
            <person name="Drula E."/>
            <person name="Henrissat B."/>
            <person name="Morin E."/>
            <person name="Kohler A."/>
            <person name="Barry K."/>
            <person name="LaButti K."/>
            <person name="Morin E."/>
            <person name="Salamov A."/>
            <person name="Lipzen A."/>
            <person name="Mereny Z."/>
            <person name="Hegedus B."/>
            <person name="Baldrian P."/>
            <person name="Stursova M."/>
            <person name="Weitz H."/>
            <person name="Taylor A."/>
            <person name="Grigoriev I.V."/>
            <person name="Nagy L.G."/>
            <person name="Martin F."/>
            <person name="Kauserud H."/>
        </authorList>
    </citation>
    <scope>NUCLEOTIDE SEQUENCE</scope>
    <source>
        <strain evidence="8">CBHHK067</strain>
    </source>
</reference>
<evidence type="ECO:0000256" key="2">
    <source>
        <dbReference type="ARBA" id="ARBA00022502"/>
    </source>
</evidence>
<feature type="transmembrane region" description="Helical" evidence="7">
    <location>
        <begin position="92"/>
        <end position="113"/>
    </location>
</feature>
<evidence type="ECO:0000313" key="8">
    <source>
        <dbReference type="EMBL" id="KAJ7700820.1"/>
    </source>
</evidence>
<protein>
    <recommendedName>
        <fullName evidence="7">Post-GPI attachment to proteins factor 3</fullName>
    </recommendedName>
</protein>
<keyword evidence="2 7" id="KW-0337">GPI-anchor biosynthesis</keyword>
<dbReference type="EMBL" id="JARKIE010000019">
    <property type="protein sequence ID" value="KAJ7700820.1"/>
    <property type="molecule type" value="Genomic_DNA"/>
</dbReference>
<sequence>MRAHLPWAVLIAAAVGTVWASSGDRSPEFENCLKRCGNARCSTAHHVSLSIPLRLTGWTCEDDCKYSCMQDITSRNIKLGDRVHQYYGKWPFWRLLGMQEPASVAFSLLNFWAHVRGLAKVRREIPDAHPMKRYYILWAFTGLNAWIWSAVFHTRDLSITERLDYFSAALTILYALYYTVIRLFHLYPIPQRNRLTLATPEPPLGTSVTHKAWSLLCILVYVTHVSYLTLLPRFDYVYNIVFNMVIGLTHNALWLLYSLPASISVFRRFPSRPKSYRPAFVTSAGIFVLFTTAASALELFDFPPILRVIDAHSLWHLATAPIALIWYNFLVEDARDESWREVRA</sequence>
<accession>A0AAD7DVN3</accession>
<feature type="transmembrane region" description="Helical" evidence="7">
    <location>
        <begin position="134"/>
        <end position="153"/>
    </location>
</feature>
<feature type="transmembrane region" description="Helical" evidence="7">
    <location>
        <begin position="212"/>
        <end position="230"/>
    </location>
</feature>
<evidence type="ECO:0000256" key="4">
    <source>
        <dbReference type="ARBA" id="ARBA00022729"/>
    </source>
</evidence>